<reference evidence="7" key="1">
    <citation type="submission" date="2022-11" db="UniProtKB">
        <authorList>
            <consortium name="EnsemblMetazoa"/>
        </authorList>
    </citation>
    <scope>IDENTIFICATION</scope>
</reference>
<dbReference type="GeneID" id="119739725"/>
<dbReference type="InterPro" id="IPR027871">
    <property type="entry name" value="DUF4603"/>
</dbReference>
<keyword evidence="2 4" id="KW-0863">Zinc-finger</keyword>
<dbReference type="Pfam" id="PF14608">
    <property type="entry name" value="zf-CCCH_2"/>
    <property type="match status" value="2"/>
</dbReference>
<feature type="domain" description="C3H1-type" evidence="6">
    <location>
        <begin position="1226"/>
        <end position="1253"/>
    </location>
</feature>
<evidence type="ECO:0000259" key="6">
    <source>
        <dbReference type="PROSITE" id="PS50103"/>
    </source>
</evidence>
<name>A0A914B433_PATMI</name>
<proteinExistence type="predicted"/>
<evidence type="ECO:0000256" key="5">
    <source>
        <dbReference type="SAM" id="MobiDB-lite"/>
    </source>
</evidence>
<feature type="region of interest" description="Disordered" evidence="5">
    <location>
        <begin position="916"/>
        <end position="949"/>
    </location>
</feature>
<evidence type="ECO:0000313" key="8">
    <source>
        <dbReference type="Proteomes" id="UP000887568"/>
    </source>
</evidence>
<dbReference type="InterPro" id="IPR000571">
    <property type="entry name" value="Znf_CCCH"/>
</dbReference>
<keyword evidence="3 4" id="KW-0862">Zinc</keyword>
<protein>
    <recommendedName>
        <fullName evidence="6">C3H1-type domain-containing protein</fullName>
    </recommendedName>
</protein>
<feature type="compositionally biased region" description="Polar residues" evidence="5">
    <location>
        <begin position="922"/>
        <end position="935"/>
    </location>
</feature>
<dbReference type="EnsemblMetazoa" id="XM_038214755.1">
    <property type="protein sequence ID" value="XP_038070683.1"/>
    <property type="gene ID" value="LOC119739725"/>
</dbReference>
<feature type="region of interest" description="Disordered" evidence="5">
    <location>
        <begin position="790"/>
        <end position="824"/>
    </location>
</feature>
<dbReference type="RefSeq" id="XP_038070683.1">
    <property type="nucleotide sequence ID" value="XM_038214755.1"/>
</dbReference>
<dbReference type="InterPro" id="IPR036855">
    <property type="entry name" value="Znf_CCCH_sf"/>
</dbReference>
<dbReference type="SUPFAM" id="SSF90229">
    <property type="entry name" value="CCCH zinc finger"/>
    <property type="match status" value="1"/>
</dbReference>
<feature type="compositionally biased region" description="Polar residues" evidence="5">
    <location>
        <begin position="395"/>
        <end position="404"/>
    </location>
</feature>
<dbReference type="PANTHER" id="PTHR17611">
    <property type="entry name" value="DNA SEGMENT, CHR 5, ERATO DOI 579, EXPRESSED"/>
    <property type="match status" value="1"/>
</dbReference>
<feature type="compositionally biased region" description="Polar residues" evidence="5">
    <location>
        <begin position="812"/>
        <end position="824"/>
    </location>
</feature>
<evidence type="ECO:0000256" key="1">
    <source>
        <dbReference type="ARBA" id="ARBA00022723"/>
    </source>
</evidence>
<keyword evidence="8" id="KW-1185">Reference proteome</keyword>
<feature type="zinc finger region" description="C3H1-type" evidence="4">
    <location>
        <begin position="1226"/>
        <end position="1253"/>
    </location>
</feature>
<evidence type="ECO:0000256" key="2">
    <source>
        <dbReference type="ARBA" id="ARBA00022771"/>
    </source>
</evidence>
<feature type="domain" description="C3H1-type" evidence="6">
    <location>
        <begin position="1202"/>
        <end position="1225"/>
    </location>
</feature>
<dbReference type="Gene3D" id="4.10.1000.10">
    <property type="entry name" value="Zinc finger, CCCH-type"/>
    <property type="match status" value="1"/>
</dbReference>
<dbReference type="OrthoDB" id="10034019at2759"/>
<feature type="region of interest" description="Disordered" evidence="5">
    <location>
        <begin position="162"/>
        <end position="263"/>
    </location>
</feature>
<feature type="compositionally biased region" description="Basic and acidic residues" evidence="5">
    <location>
        <begin position="1089"/>
        <end position="1098"/>
    </location>
</feature>
<dbReference type="OMA" id="MISEDEW"/>
<keyword evidence="1 4" id="KW-0479">Metal-binding</keyword>
<dbReference type="Pfam" id="PF15376">
    <property type="entry name" value="DUF4603"/>
    <property type="match status" value="1"/>
</dbReference>
<dbReference type="SMART" id="SM00356">
    <property type="entry name" value="ZnF_C3H1"/>
    <property type="match status" value="2"/>
</dbReference>
<feature type="zinc finger region" description="C3H1-type" evidence="4">
    <location>
        <begin position="1202"/>
        <end position="1225"/>
    </location>
</feature>
<dbReference type="PANTHER" id="PTHR17611:SF3">
    <property type="entry name" value="DNA SEGMENT, CHR 5, ERATO DOI 579, EXPRESSED"/>
    <property type="match status" value="1"/>
</dbReference>
<feature type="region of interest" description="Disordered" evidence="5">
    <location>
        <begin position="108"/>
        <end position="143"/>
    </location>
</feature>
<feature type="compositionally biased region" description="Polar residues" evidence="5">
    <location>
        <begin position="1289"/>
        <end position="1302"/>
    </location>
</feature>
<sequence>MITLPALQSWLGQELELRGIDAVIYTRYILSILQQDHFEPDAEFDPFHPQKEVRSTKGRVHPRKFRKSWTAEDWKKYAVLECLQAVTDKDCGIESLVEELCVKLKRVKEERDRGTKDGAGTSDEETSSPLKPGTKAERHENPASQAAKYYQAFPALSDKTNTIMMSDSQPHGAWGPSKKSPPLDGQQGMGKRDRKVVKSVSASTSRRSKSPARKHQRAKSLPNSMSHQDDNLMFVVPKYQSKKGYGRKQAEGKPPTTRNGEKMGRVGERLGAVTIRAKSLQQPHAWEMKEQTQEVLNVSPSQSPEFVELAEDVIVDENEISWYTEPVVPVLEQGWNLSKLQTVYRSGSSSPYVKTPASDISLEEAVNSLAESLCRDIFEDDQHNSGEIQSGEGPLSTQEGFEGSYSPQVPQLVTAVQSLLEGDSAERGRHGDKPDLLSLLDCSKPDLYPCQGRNASALQAMPLLVVDSQASLSMRQDQSGKNTDGEYMAHNTLTSSASSSQEHLEGHAADLRVADYPLSCIWNQELPHAKEPWERSPLKMNASGWPNQQGYGMEQSFEQTQQDPSKIGDVQDLPEALRVTVDHDKVIRSAVGSLREEESLLRICCPTHSHHQCPTTSAMINQFLPGNFPFSGESFGPEAPLPSPNSVLSCSDPGSPFYSESEQDSLAKGIKSACHLDDSTPTAADAQPFDINSALWSTYDTQPRYSHLPKIVRWEDGSFARDGVLRRRKSSFIEGGVYGSPYSSQNNSHYNSCSTSPCESGSLRDLWNPAAVQEVSALVTSMKELISPESGSIGWKSESRLSDASGKRGTITPEQTLESSQQDEQSLIEDSLMDSPVFICSRSSSRFEFARSVSDLDGSLSPVSAAGTETDEMVSEAELLEEALKDVGEMEETKECNKKMMMCKLDAKDDEWSDSLKYSLPTDGSSQELTPSWLTPPQEGSAAGLGDDLCSEKSQGSLSLTGIVPTISKPEAIRKGKRPFDLAVGGSSPLRQKVDLGDASLAMDELLISPKTHFRPIHETISPDDSSGDEGAAASRVLDSPHPGSLDELTISKVVGSAPRKSPTADQWPRSHPLATGPTGFPSNSPSRIGKDYHHDNGTRVKGLSGHPAKYDNLQWMESGGGHNMQTQHGAELDPIMHLDYENQMFAFEDEAFLKGEGFSDVGGGMVKPLYSSELEEMWLGEAAGDAKQGRPPWRKHRRKMGIQKKPCSFFLEGKCRRADCPFAHDVSSITCRFWEEGQCLKGEECPFMHGYPSEVHISESKISPSSKSGQAEASRRKRNGEDEGELWQTHTQVNAASTVQTPEGAIPFSRRSRMSTKLGRVPSDSSPSHARSLPISIRPKPR</sequence>
<dbReference type="GO" id="GO:0008270">
    <property type="term" value="F:zinc ion binding"/>
    <property type="evidence" value="ECO:0007669"/>
    <property type="project" value="UniProtKB-KW"/>
</dbReference>
<feature type="region of interest" description="Disordered" evidence="5">
    <location>
        <begin position="383"/>
        <end position="404"/>
    </location>
</feature>
<evidence type="ECO:0000256" key="3">
    <source>
        <dbReference type="ARBA" id="ARBA00022833"/>
    </source>
</evidence>
<dbReference type="PROSITE" id="PS50103">
    <property type="entry name" value="ZF_C3H1"/>
    <property type="match status" value="2"/>
</dbReference>
<evidence type="ECO:0000313" key="7">
    <source>
        <dbReference type="EnsemblMetazoa" id="XP_038070683.1"/>
    </source>
</evidence>
<feature type="compositionally biased region" description="Basic residues" evidence="5">
    <location>
        <begin position="206"/>
        <end position="218"/>
    </location>
</feature>
<feature type="region of interest" description="Disordered" evidence="5">
    <location>
        <begin position="1258"/>
        <end position="1343"/>
    </location>
</feature>
<evidence type="ECO:0000256" key="4">
    <source>
        <dbReference type="PROSITE-ProRule" id="PRU00723"/>
    </source>
</evidence>
<dbReference type="Proteomes" id="UP000887568">
    <property type="component" value="Unplaced"/>
</dbReference>
<accession>A0A914B433</accession>
<feature type="region of interest" description="Disordered" evidence="5">
    <location>
        <begin position="1014"/>
        <end position="1098"/>
    </location>
</feature>
<organism evidence="7 8">
    <name type="scientific">Patiria miniata</name>
    <name type="common">Bat star</name>
    <name type="synonym">Asterina miniata</name>
    <dbReference type="NCBI Taxonomy" id="46514"/>
    <lineage>
        <taxon>Eukaryota</taxon>
        <taxon>Metazoa</taxon>
        <taxon>Echinodermata</taxon>
        <taxon>Eleutherozoa</taxon>
        <taxon>Asterozoa</taxon>
        <taxon>Asteroidea</taxon>
        <taxon>Valvatacea</taxon>
        <taxon>Valvatida</taxon>
        <taxon>Asterinidae</taxon>
        <taxon>Patiria</taxon>
    </lineage>
</organism>